<organism evidence="3">
    <name type="scientific">Acromyrmex echinatior</name>
    <name type="common">Panamanian leafcutter ant</name>
    <name type="synonym">Acromyrmex octospinosus echinatior</name>
    <dbReference type="NCBI Taxonomy" id="103372"/>
    <lineage>
        <taxon>Eukaryota</taxon>
        <taxon>Metazoa</taxon>
        <taxon>Ecdysozoa</taxon>
        <taxon>Arthropoda</taxon>
        <taxon>Hexapoda</taxon>
        <taxon>Insecta</taxon>
        <taxon>Pterygota</taxon>
        <taxon>Neoptera</taxon>
        <taxon>Endopterygota</taxon>
        <taxon>Hymenoptera</taxon>
        <taxon>Apocrita</taxon>
        <taxon>Aculeata</taxon>
        <taxon>Formicoidea</taxon>
        <taxon>Formicidae</taxon>
        <taxon>Myrmicinae</taxon>
        <taxon>Acromyrmex</taxon>
    </lineage>
</organism>
<evidence type="ECO:0000256" key="1">
    <source>
        <dbReference type="SAM" id="MobiDB-lite"/>
    </source>
</evidence>
<accession>F4W965</accession>
<keyword evidence="3" id="KW-1185">Reference proteome</keyword>
<feature type="region of interest" description="Disordered" evidence="1">
    <location>
        <begin position="159"/>
        <end position="199"/>
    </location>
</feature>
<proteinExistence type="predicted"/>
<evidence type="ECO:0000313" key="3">
    <source>
        <dbReference type="Proteomes" id="UP000007755"/>
    </source>
</evidence>
<reference evidence="2" key="1">
    <citation type="submission" date="2011-02" db="EMBL/GenBank/DDBJ databases">
        <title>The genome of the leaf-cutting ant Acromyrmex echinatior suggests key adaptations to social evolution and fungus farming.</title>
        <authorList>
            <person name="Nygaard S."/>
            <person name="Zhang G."/>
        </authorList>
    </citation>
    <scope>NUCLEOTIDE SEQUENCE</scope>
</reference>
<feature type="compositionally biased region" description="Basic and acidic residues" evidence="1">
    <location>
        <begin position="175"/>
        <end position="189"/>
    </location>
</feature>
<dbReference type="EMBL" id="GL888002">
    <property type="protein sequence ID" value="EGI69247.1"/>
    <property type="molecule type" value="Genomic_DNA"/>
</dbReference>
<feature type="compositionally biased region" description="Basic residues" evidence="1">
    <location>
        <begin position="190"/>
        <end position="199"/>
    </location>
</feature>
<name>F4W965_ACREC</name>
<sequence length="199" mass="22460">MHDLIRVTLWLDVRPRISRASRCGAFQISLPAPFSSTDFNYLVQPSRLPDIAICDSEAARPSWGAGHVVENHIGTLALVSRLLASTALLFPTHTCPKDTGCLVDIFPRNCESNETLSKQKQSPRRLYDQNRRLAIFDLWGNDRVLLYTRPQMKMPSGFSERECGGIAGDKKKQRQHDGDCNNCDYDGKLVKGKRRGDRE</sequence>
<evidence type="ECO:0000313" key="2">
    <source>
        <dbReference type="EMBL" id="EGI69247.1"/>
    </source>
</evidence>
<gene>
    <name evidence="2" type="ORF">G5I_02012</name>
</gene>
<dbReference type="Proteomes" id="UP000007755">
    <property type="component" value="Unassembled WGS sequence"/>
</dbReference>
<protein>
    <submittedName>
        <fullName evidence="2">Uncharacterized protein</fullName>
    </submittedName>
</protein>
<dbReference type="InParanoid" id="F4W965"/>
<dbReference type="AlphaFoldDB" id="F4W965"/>